<accession>A0A2T2NSK7</accession>
<proteinExistence type="predicted"/>
<dbReference type="Proteomes" id="UP000240883">
    <property type="component" value="Unassembled WGS sequence"/>
</dbReference>
<dbReference type="Gene3D" id="2.130.10.10">
    <property type="entry name" value="YVTN repeat-like/Quinoprotein amine dehydrogenase"/>
    <property type="match status" value="1"/>
</dbReference>
<evidence type="ECO:0000256" key="1">
    <source>
        <dbReference type="SAM" id="MobiDB-lite"/>
    </source>
</evidence>
<dbReference type="InterPro" id="IPR015943">
    <property type="entry name" value="WD40/YVTN_repeat-like_dom_sf"/>
</dbReference>
<protein>
    <recommendedName>
        <fullName evidence="4">WD40 repeat-like protein</fullName>
    </recommendedName>
</protein>
<evidence type="ECO:0000313" key="3">
    <source>
        <dbReference type="Proteomes" id="UP000240883"/>
    </source>
</evidence>
<dbReference type="STRING" id="1448308.A0A2T2NSK7"/>
<feature type="compositionally biased region" description="Polar residues" evidence="1">
    <location>
        <begin position="568"/>
        <end position="587"/>
    </location>
</feature>
<evidence type="ECO:0008006" key="4">
    <source>
        <dbReference type="Google" id="ProtNLM"/>
    </source>
</evidence>
<sequence length="995" mass="111745">MSLQHKNLAEVWQHLQGRHDIANILREVIGQHSVENTLQDEETCTEESVRTICWIKTILDLQRCYLSGISNVSECPPYVLPCLLPSELIFSTILYLISVKTRLFSSQTTLMTKEFTRPRRILAQTILSGLRLLLIRKEQLSIREKRKLRLAINASWQNDRLHGVERFIVSDIFAAVLDMLNDDPSREDPYANERLNARLPTYASGLYPLDIRPETFVASLIIGTMEEDWIDAYWVLYDLLWAVECAITQRCVDLRRHTGVLGSGQIEVDTDEILEQLYQTRTSLIISMFHITGPMTPAPSLLDSLAVTLLDWNEDIDHFLSRQDSVIQRSLPRAVPRNQSYGKNVLELSPYFEAAAASFIVWLSGRKSGYEQFSIRRMGLTSNDLRETVKDWVTRTASSNKDAISKEVEGSYMPVYIVDCPKLHVVPKKYLEYKLRWCDKWAFESIVENSPIVNWKEGIPCPSCTDEKIKCARLIEPLQHLATALENLQGDDYSISQYSAGESESYDATSASAISRSASDTGSMGRSLPSQSTMNISLPSNVSRQSGDSENPLQSSTNPPGYAESPSIPENTSISAPSDISSVRINTPSTESMWKKTKDTFPLPKDPKFVFSTSGYSLLLWGKGTNNLIRFDIPSNDASSIQGCRYEIPNIEAAACGNHKCAVIAGTGTLKRRLVIYDGINLNPEYETEIEISGRLGETCVAVSRNDKYVATSLNNQIHLYNLENGLKSVAFHHQIHVYELRGESGWFGSQAKGLSSREVAEEQRLQTAIISRKLYFSTDSKRLVVASQLGDHCVYVDVWDCTREPVSTISEHSRSFKLPPWTLNDGDLTGVFYDSARRAALVTAFLGKEYPVLIPFPGYDTLQNETYSTKIVHAAQSPSGSTFVVANSMTEMIQFEFTAKGTLSPRKLKKTPSKISNSVFKPEAIALAMPLENCLQCFWIKDGKCMLRSVKIGAGETFRDYDIRPHYDRLMSIRERAIIARAPSLHIPELDASA</sequence>
<reference evidence="2 3" key="1">
    <citation type="journal article" date="2018" name="Front. Microbiol.">
        <title>Genome-Wide Analysis of Corynespora cassiicola Leaf Fall Disease Putative Effectors.</title>
        <authorList>
            <person name="Lopez D."/>
            <person name="Ribeiro S."/>
            <person name="Label P."/>
            <person name="Fumanal B."/>
            <person name="Venisse J.S."/>
            <person name="Kohler A."/>
            <person name="de Oliveira R.R."/>
            <person name="Labutti K."/>
            <person name="Lipzen A."/>
            <person name="Lail K."/>
            <person name="Bauer D."/>
            <person name="Ohm R.A."/>
            <person name="Barry K.W."/>
            <person name="Spatafora J."/>
            <person name="Grigoriev I.V."/>
            <person name="Martin F.M."/>
            <person name="Pujade-Renaud V."/>
        </authorList>
    </citation>
    <scope>NUCLEOTIDE SEQUENCE [LARGE SCALE GENOMIC DNA]</scope>
    <source>
        <strain evidence="2 3">Philippines</strain>
    </source>
</reference>
<dbReference type="AlphaFoldDB" id="A0A2T2NSK7"/>
<keyword evidence="3" id="KW-1185">Reference proteome</keyword>
<feature type="compositionally biased region" description="Polar residues" evidence="1">
    <location>
        <begin position="520"/>
        <end position="559"/>
    </location>
</feature>
<organism evidence="2 3">
    <name type="scientific">Corynespora cassiicola Philippines</name>
    <dbReference type="NCBI Taxonomy" id="1448308"/>
    <lineage>
        <taxon>Eukaryota</taxon>
        <taxon>Fungi</taxon>
        <taxon>Dikarya</taxon>
        <taxon>Ascomycota</taxon>
        <taxon>Pezizomycotina</taxon>
        <taxon>Dothideomycetes</taxon>
        <taxon>Pleosporomycetidae</taxon>
        <taxon>Pleosporales</taxon>
        <taxon>Corynesporascaceae</taxon>
        <taxon>Corynespora</taxon>
    </lineage>
</organism>
<feature type="region of interest" description="Disordered" evidence="1">
    <location>
        <begin position="511"/>
        <end position="587"/>
    </location>
</feature>
<evidence type="ECO:0000313" key="2">
    <source>
        <dbReference type="EMBL" id="PSN68422.1"/>
    </source>
</evidence>
<name>A0A2T2NSK7_CORCC</name>
<dbReference type="EMBL" id="KZ678134">
    <property type="protein sequence ID" value="PSN68422.1"/>
    <property type="molecule type" value="Genomic_DNA"/>
</dbReference>
<gene>
    <name evidence="2" type="ORF">BS50DRAFT_491972</name>
</gene>
<dbReference type="SUPFAM" id="SSF82171">
    <property type="entry name" value="DPP6 N-terminal domain-like"/>
    <property type="match status" value="1"/>
</dbReference>
<dbReference type="OrthoDB" id="5411560at2759"/>